<dbReference type="AlphaFoldDB" id="A0A8J2PEQ4"/>
<protein>
    <submittedName>
        <fullName evidence="1">Uncharacterized protein</fullName>
    </submittedName>
</protein>
<name>A0A8J2PEQ4_9HEXA</name>
<dbReference type="Proteomes" id="UP000708208">
    <property type="component" value="Unassembled WGS sequence"/>
</dbReference>
<keyword evidence="2" id="KW-1185">Reference proteome</keyword>
<gene>
    <name evidence="1" type="ORF">AFUS01_LOCUS36547</name>
</gene>
<organism evidence="1 2">
    <name type="scientific">Allacma fusca</name>
    <dbReference type="NCBI Taxonomy" id="39272"/>
    <lineage>
        <taxon>Eukaryota</taxon>
        <taxon>Metazoa</taxon>
        <taxon>Ecdysozoa</taxon>
        <taxon>Arthropoda</taxon>
        <taxon>Hexapoda</taxon>
        <taxon>Collembola</taxon>
        <taxon>Symphypleona</taxon>
        <taxon>Sminthuridae</taxon>
        <taxon>Allacma</taxon>
    </lineage>
</organism>
<sequence>TDAILFISPLVQLLDSLSMIDLTAKLIIENIRTK</sequence>
<evidence type="ECO:0000313" key="1">
    <source>
        <dbReference type="EMBL" id="CAG7826497.1"/>
    </source>
</evidence>
<accession>A0A8J2PEQ4</accession>
<evidence type="ECO:0000313" key="2">
    <source>
        <dbReference type="Proteomes" id="UP000708208"/>
    </source>
</evidence>
<reference evidence="1" key="1">
    <citation type="submission" date="2021-06" db="EMBL/GenBank/DDBJ databases">
        <authorList>
            <person name="Hodson N. C."/>
            <person name="Mongue J. A."/>
            <person name="Jaron S. K."/>
        </authorList>
    </citation>
    <scope>NUCLEOTIDE SEQUENCE</scope>
</reference>
<dbReference type="EMBL" id="CAJVCH010539936">
    <property type="protein sequence ID" value="CAG7826497.1"/>
    <property type="molecule type" value="Genomic_DNA"/>
</dbReference>
<proteinExistence type="predicted"/>
<feature type="non-terminal residue" evidence="1">
    <location>
        <position position="1"/>
    </location>
</feature>
<comment type="caution">
    <text evidence="1">The sequence shown here is derived from an EMBL/GenBank/DDBJ whole genome shotgun (WGS) entry which is preliminary data.</text>
</comment>